<evidence type="ECO:0000259" key="2">
    <source>
        <dbReference type="PROSITE" id="PS50102"/>
    </source>
</evidence>
<dbReference type="InterPro" id="IPR000504">
    <property type="entry name" value="RRM_dom"/>
</dbReference>
<dbReference type="Gene3D" id="3.30.70.330">
    <property type="match status" value="1"/>
</dbReference>
<dbReference type="AlphaFoldDB" id="E1WYG3"/>
<evidence type="ECO:0000313" key="4">
    <source>
        <dbReference type="Proteomes" id="UP000008963"/>
    </source>
</evidence>
<dbReference type="PATRIC" id="fig|862908.3.peg.1078"/>
<evidence type="ECO:0000256" key="1">
    <source>
        <dbReference type="ARBA" id="ARBA00022884"/>
    </source>
</evidence>
<dbReference type="PANTHER" id="PTHR48025">
    <property type="entry name" value="OS02G0815200 PROTEIN"/>
    <property type="match status" value="1"/>
</dbReference>
<dbReference type="Pfam" id="PF00076">
    <property type="entry name" value="RRM_1"/>
    <property type="match status" value="1"/>
</dbReference>
<proteinExistence type="predicted"/>
<dbReference type="KEGG" id="bmx:BMS_1132"/>
<accession>E1WYG3</accession>
<protein>
    <submittedName>
        <fullName evidence="3">RNA-binding protein</fullName>
    </submittedName>
</protein>
<reference evidence="4" key="1">
    <citation type="journal article" date="2013" name="ISME J.">
        <title>A small predatory core genome in the divergent marine Bacteriovorax marinus SJ and the terrestrial Bdellovibrio bacteriovorus.</title>
        <authorList>
            <person name="Crossman L.C."/>
            <person name="Chen H."/>
            <person name="Cerdeno-Tarraga A.M."/>
            <person name="Brooks K."/>
            <person name="Quail M.A."/>
            <person name="Pineiro S.A."/>
            <person name="Hobley L."/>
            <person name="Sockett R.E."/>
            <person name="Bentley S.D."/>
            <person name="Parkhill J."/>
            <person name="Williams H.N."/>
            <person name="Stine O.C."/>
        </authorList>
    </citation>
    <scope>NUCLEOTIDE SEQUENCE [LARGE SCALE GENOMIC DNA]</scope>
    <source>
        <strain evidence="4">ATCC BAA-682 / DSM 15412 / SJ</strain>
    </source>
</reference>
<dbReference type="EMBL" id="FQ312005">
    <property type="protein sequence ID" value="CBW26011.1"/>
    <property type="molecule type" value="Genomic_DNA"/>
</dbReference>
<dbReference type="eggNOG" id="COG0724">
    <property type="taxonomic scope" value="Bacteria"/>
</dbReference>
<keyword evidence="1" id="KW-0694">RNA-binding</keyword>
<dbReference type="SMART" id="SM00361">
    <property type="entry name" value="RRM_1"/>
    <property type="match status" value="1"/>
</dbReference>
<dbReference type="InterPro" id="IPR003954">
    <property type="entry name" value="RRM_euk-type"/>
</dbReference>
<dbReference type="STRING" id="862908.BMS_1132"/>
<dbReference type="InterPro" id="IPR035979">
    <property type="entry name" value="RBD_domain_sf"/>
</dbReference>
<organism evidence="3 4">
    <name type="scientific">Halobacteriovorax marinus (strain ATCC BAA-682 / DSM 15412 / SJ)</name>
    <name type="common">Bacteriovorax marinus</name>
    <dbReference type="NCBI Taxonomy" id="862908"/>
    <lineage>
        <taxon>Bacteria</taxon>
        <taxon>Pseudomonadati</taxon>
        <taxon>Bdellovibrionota</taxon>
        <taxon>Bacteriovoracia</taxon>
        <taxon>Bacteriovoracales</taxon>
        <taxon>Halobacteriovoraceae</taxon>
        <taxon>Halobacteriovorax</taxon>
    </lineage>
</organism>
<dbReference type="PROSITE" id="PS50102">
    <property type="entry name" value="RRM"/>
    <property type="match status" value="1"/>
</dbReference>
<sequence length="166" mass="18949">MMLVSALLKFKERIMRPVNGKTTKSFNKPKTLHINEDIQKPVVYIGNLSYKRNDYGILKLFKPFGYVVKVNLIQDEKLDRSKGIAFVEMQTIKAAKDAVKGLNGTLVDGRTIKVSIAEDRIHPEHAIMKRPQVATSKNEIKAKIKKEKSTNSKEGLHHLFNHLRNK</sequence>
<feature type="domain" description="RRM" evidence="2">
    <location>
        <begin position="41"/>
        <end position="119"/>
    </location>
</feature>
<dbReference type="GO" id="GO:0003723">
    <property type="term" value="F:RNA binding"/>
    <property type="evidence" value="ECO:0007669"/>
    <property type="project" value="UniProtKB-KW"/>
</dbReference>
<dbReference type="HOGENOM" id="CLU_1600415_0_0_7"/>
<dbReference type="InterPro" id="IPR012677">
    <property type="entry name" value="Nucleotide-bd_a/b_plait_sf"/>
</dbReference>
<gene>
    <name evidence="3" type="ordered locus">BMS_1132</name>
</gene>
<name>E1WYG3_HALMS</name>
<dbReference type="PANTHER" id="PTHR48025:SF1">
    <property type="entry name" value="RRM DOMAIN-CONTAINING PROTEIN"/>
    <property type="match status" value="1"/>
</dbReference>
<dbReference type="InterPro" id="IPR050502">
    <property type="entry name" value="Euk_RNA-bind_prot"/>
</dbReference>
<dbReference type="SMART" id="SM00360">
    <property type="entry name" value="RRM"/>
    <property type="match status" value="1"/>
</dbReference>
<evidence type="ECO:0000313" key="3">
    <source>
        <dbReference type="EMBL" id="CBW26011.1"/>
    </source>
</evidence>
<keyword evidence="4" id="KW-1185">Reference proteome</keyword>
<dbReference type="Proteomes" id="UP000008963">
    <property type="component" value="Chromosome"/>
</dbReference>
<dbReference type="SUPFAM" id="SSF54928">
    <property type="entry name" value="RNA-binding domain, RBD"/>
    <property type="match status" value="1"/>
</dbReference>